<evidence type="ECO:0000313" key="2">
    <source>
        <dbReference type="Proteomes" id="UP000030645"/>
    </source>
</evidence>
<gene>
    <name evidence="1" type="ORF">L484_001905</name>
</gene>
<proteinExistence type="predicted"/>
<dbReference type="EMBL" id="KE344101">
    <property type="protein sequence ID" value="EXB53631.1"/>
    <property type="molecule type" value="Genomic_DNA"/>
</dbReference>
<keyword evidence="2" id="KW-1185">Reference proteome</keyword>
<protein>
    <submittedName>
        <fullName evidence="1">Uncharacterized protein</fullName>
    </submittedName>
</protein>
<dbReference type="Proteomes" id="UP000030645">
    <property type="component" value="Unassembled WGS sequence"/>
</dbReference>
<evidence type="ECO:0000313" key="1">
    <source>
        <dbReference type="EMBL" id="EXB53631.1"/>
    </source>
</evidence>
<dbReference type="AlphaFoldDB" id="W9R397"/>
<sequence length="72" mass="8221">MSPVESRALLGTTKFTRSDIKIHKYSNTFASGVQSHTVLVAIITRPHHVITFSIKYKWGREQEQKVSVMLYA</sequence>
<reference evidence="2" key="1">
    <citation type="submission" date="2013-01" db="EMBL/GenBank/DDBJ databases">
        <title>Draft Genome Sequence of a Mulberry Tree, Morus notabilis C.K. Schneid.</title>
        <authorList>
            <person name="He N."/>
            <person name="Zhao S."/>
        </authorList>
    </citation>
    <scope>NUCLEOTIDE SEQUENCE</scope>
</reference>
<organism evidence="1 2">
    <name type="scientific">Morus notabilis</name>
    <dbReference type="NCBI Taxonomy" id="981085"/>
    <lineage>
        <taxon>Eukaryota</taxon>
        <taxon>Viridiplantae</taxon>
        <taxon>Streptophyta</taxon>
        <taxon>Embryophyta</taxon>
        <taxon>Tracheophyta</taxon>
        <taxon>Spermatophyta</taxon>
        <taxon>Magnoliopsida</taxon>
        <taxon>eudicotyledons</taxon>
        <taxon>Gunneridae</taxon>
        <taxon>Pentapetalae</taxon>
        <taxon>rosids</taxon>
        <taxon>fabids</taxon>
        <taxon>Rosales</taxon>
        <taxon>Moraceae</taxon>
        <taxon>Moreae</taxon>
        <taxon>Morus</taxon>
    </lineage>
</organism>
<accession>W9R397</accession>
<name>W9R397_9ROSA</name>